<comment type="caution">
    <text evidence="2">The sequence shown here is derived from an EMBL/GenBank/DDBJ whole genome shotgun (WGS) entry which is preliminary data.</text>
</comment>
<evidence type="ECO:0000313" key="3">
    <source>
        <dbReference type="Proteomes" id="UP001224890"/>
    </source>
</evidence>
<feature type="compositionally biased region" description="Low complexity" evidence="1">
    <location>
        <begin position="39"/>
        <end position="52"/>
    </location>
</feature>
<name>A0AAJ0AVS9_9PEZI</name>
<keyword evidence="3" id="KW-1185">Reference proteome</keyword>
<accession>A0AAJ0AVS9</accession>
<sequence>MASAHHCGGGGGGGDNGAAIPTTAGPPMQLTCPNKEVEASATESPTTETHATGELSHQGPRHGRLNAYVNDYSRLDDFNSNGGSPHESRESYDARMRETVANLDNDFTKTSSDRANWLRRFTKTSSYPANWLRRSTKTSDPTNRLNRFEKTSSDRANLPRRFPKLGSVYSRSFTPKASVAYHLFSHNSGMLTYSVVQSRDNGP</sequence>
<dbReference type="EMBL" id="JAHMHR010000004">
    <property type="protein sequence ID" value="KAK1691282.1"/>
    <property type="molecule type" value="Genomic_DNA"/>
</dbReference>
<reference evidence="2" key="1">
    <citation type="submission" date="2021-06" db="EMBL/GenBank/DDBJ databases">
        <title>Comparative genomics, transcriptomics and evolutionary studies reveal genomic signatures of adaptation to plant cell wall in hemibiotrophic fungi.</title>
        <authorList>
            <consortium name="DOE Joint Genome Institute"/>
            <person name="Baroncelli R."/>
            <person name="Diaz J.F."/>
            <person name="Benocci T."/>
            <person name="Peng M."/>
            <person name="Battaglia E."/>
            <person name="Haridas S."/>
            <person name="Andreopoulos W."/>
            <person name="Labutti K."/>
            <person name="Pangilinan J."/>
            <person name="Floch G.L."/>
            <person name="Makela M.R."/>
            <person name="Henrissat B."/>
            <person name="Grigoriev I.V."/>
            <person name="Crouch J.A."/>
            <person name="De Vries R.P."/>
            <person name="Sukno S.A."/>
            <person name="Thon M.R."/>
        </authorList>
    </citation>
    <scope>NUCLEOTIDE SEQUENCE</scope>
    <source>
        <strain evidence="2">CBS 193.32</strain>
    </source>
</reference>
<dbReference type="RefSeq" id="XP_060434977.1">
    <property type="nucleotide sequence ID" value="XM_060573716.1"/>
</dbReference>
<feature type="region of interest" description="Disordered" evidence="1">
    <location>
        <begin position="134"/>
        <end position="159"/>
    </location>
</feature>
<protein>
    <submittedName>
        <fullName evidence="2">Uncharacterized protein</fullName>
    </submittedName>
</protein>
<dbReference type="Proteomes" id="UP001224890">
    <property type="component" value="Unassembled WGS sequence"/>
</dbReference>
<feature type="region of interest" description="Disordered" evidence="1">
    <location>
        <begin position="1"/>
        <end position="64"/>
    </location>
</feature>
<proteinExistence type="predicted"/>
<organism evidence="2 3">
    <name type="scientific">Colletotrichum godetiae</name>
    <dbReference type="NCBI Taxonomy" id="1209918"/>
    <lineage>
        <taxon>Eukaryota</taxon>
        <taxon>Fungi</taxon>
        <taxon>Dikarya</taxon>
        <taxon>Ascomycota</taxon>
        <taxon>Pezizomycotina</taxon>
        <taxon>Sordariomycetes</taxon>
        <taxon>Hypocreomycetidae</taxon>
        <taxon>Glomerellales</taxon>
        <taxon>Glomerellaceae</taxon>
        <taxon>Colletotrichum</taxon>
        <taxon>Colletotrichum acutatum species complex</taxon>
    </lineage>
</organism>
<evidence type="ECO:0000313" key="2">
    <source>
        <dbReference type="EMBL" id="KAK1691282.1"/>
    </source>
</evidence>
<gene>
    <name evidence="2" type="ORF">BDP55DRAFT_646542</name>
</gene>
<evidence type="ECO:0000256" key="1">
    <source>
        <dbReference type="SAM" id="MobiDB-lite"/>
    </source>
</evidence>
<feature type="compositionally biased region" description="Gly residues" evidence="1">
    <location>
        <begin position="7"/>
        <end position="16"/>
    </location>
</feature>
<dbReference type="AlphaFoldDB" id="A0AAJ0AVS9"/>
<dbReference type="GeneID" id="85458242"/>